<keyword evidence="6 11" id="KW-1133">Transmembrane helix</keyword>
<evidence type="ECO:0000256" key="1">
    <source>
        <dbReference type="ARBA" id="ARBA00004651"/>
    </source>
</evidence>
<feature type="domain" description="Na+/H+ antiporter MnhB subunit-related protein" evidence="14">
    <location>
        <begin position="814"/>
        <end position="937"/>
    </location>
</feature>
<organism evidence="17 18">
    <name type="scientific">Desertihabitans brevis</name>
    <dbReference type="NCBI Taxonomy" id="2268447"/>
    <lineage>
        <taxon>Bacteria</taxon>
        <taxon>Bacillati</taxon>
        <taxon>Actinomycetota</taxon>
        <taxon>Actinomycetes</taxon>
        <taxon>Propionibacteriales</taxon>
        <taxon>Propionibacteriaceae</taxon>
        <taxon>Desertihabitans</taxon>
    </lineage>
</organism>
<dbReference type="Pfam" id="PF00361">
    <property type="entry name" value="Proton_antipo_M"/>
    <property type="match status" value="1"/>
</dbReference>
<feature type="transmembrane region" description="Helical" evidence="11">
    <location>
        <begin position="75"/>
        <end position="98"/>
    </location>
</feature>
<evidence type="ECO:0000256" key="9">
    <source>
        <dbReference type="RuleBase" id="RU000320"/>
    </source>
</evidence>
<feature type="transmembrane region" description="Helical" evidence="11">
    <location>
        <begin position="692"/>
        <end position="711"/>
    </location>
</feature>
<dbReference type="AlphaFoldDB" id="A0A367YVU9"/>
<dbReference type="InterPro" id="IPR046806">
    <property type="entry name" value="MrpA_C/MbhE"/>
</dbReference>
<dbReference type="PANTHER" id="PTHR43373:SF1">
    <property type="entry name" value="NA(+)_H(+) ANTIPORTER SUBUNIT A"/>
    <property type="match status" value="1"/>
</dbReference>
<keyword evidence="2" id="KW-0813">Transport</keyword>
<evidence type="ECO:0000256" key="4">
    <source>
        <dbReference type="ARBA" id="ARBA00022475"/>
    </source>
</evidence>
<dbReference type="GO" id="GO:0005886">
    <property type="term" value="C:plasma membrane"/>
    <property type="evidence" value="ECO:0007669"/>
    <property type="project" value="UniProtKB-SubCell"/>
</dbReference>
<keyword evidence="7" id="KW-0406">Ion transport</keyword>
<dbReference type="PANTHER" id="PTHR43373">
    <property type="entry name" value="NA(+)/H(+) ANTIPORTER SUBUNIT"/>
    <property type="match status" value="1"/>
</dbReference>
<feature type="region of interest" description="Disordered" evidence="10">
    <location>
        <begin position="953"/>
        <end position="977"/>
    </location>
</feature>
<dbReference type="InterPro" id="IPR050616">
    <property type="entry name" value="CPA3_Na-H_Antiporter_A"/>
</dbReference>
<evidence type="ECO:0000259" key="12">
    <source>
        <dbReference type="Pfam" id="PF00361"/>
    </source>
</evidence>
<evidence type="ECO:0000256" key="8">
    <source>
        <dbReference type="ARBA" id="ARBA00023136"/>
    </source>
</evidence>
<feature type="transmembrane region" description="Helical" evidence="11">
    <location>
        <begin position="158"/>
        <end position="181"/>
    </location>
</feature>
<dbReference type="Gene3D" id="1.20.120.1200">
    <property type="entry name" value="NADH-ubiquinone/plastoquinone oxidoreductase chain 6, subunit NuoJ"/>
    <property type="match status" value="1"/>
</dbReference>
<protein>
    <submittedName>
        <fullName evidence="17">Na+/H+ antiporter subunit A</fullName>
    </submittedName>
</protein>
<evidence type="ECO:0000256" key="2">
    <source>
        <dbReference type="ARBA" id="ARBA00022448"/>
    </source>
</evidence>
<feature type="transmembrane region" description="Helical" evidence="11">
    <location>
        <begin position="627"/>
        <end position="646"/>
    </location>
</feature>
<gene>
    <name evidence="17" type="ORF">DT076_08315</name>
</gene>
<feature type="transmembrane region" description="Helical" evidence="11">
    <location>
        <begin position="321"/>
        <end position="342"/>
    </location>
</feature>
<reference evidence="17 18" key="1">
    <citation type="submission" date="2018-07" db="EMBL/GenBank/DDBJ databases">
        <title>Desertimonas flava gen. nov. sp. nov.</title>
        <authorList>
            <person name="Liu S."/>
        </authorList>
    </citation>
    <scope>NUCLEOTIDE SEQUENCE [LARGE SCALE GENOMIC DNA]</scope>
    <source>
        <strain evidence="17 18">16Sb5-5</strain>
    </source>
</reference>
<evidence type="ECO:0000259" key="15">
    <source>
        <dbReference type="Pfam" id="PF13244"/>
    </source>
</evidence>
<feature type="transmembrane region" description="Helical" evidence="11">
    <location>
        <begin position="652"/>
        <end position="671"/>
    </location>
</feature>
<feature type="transmembrane region" description="Helical" evidence="11">
    <location>
        <begin position="293"/>
        <end position="315"/>
    </location>
</feature>
<evidence type="ECO:0000256" key="10">
    <source>
        <dbReference type="SAM" id="MobiDB-lite"/>
    </source>
</evidence>
<dbReference type="Pfam" id="PF13244">
    <property type="entry name" value="MbhD"/>
    <property type="match status" value="1"/>
</dbReference>
<feature type="transmembrane region" description="Helical" evidence="11">
    <location>
        <begin position="751"/>
        <end position="769"/>
    </location>
</feature>
<dbReference type="GO" id="GO:0006811">
    <property type="term" value="P:monoatomic ion transport"/>
    <property type="evidence" value="ECO:0007669"/>
    <property type="project" value="UniProtKB-KW"/>
</dbReference>
<accession>A0A367YVU9</accession>
<dbReference type="InterPro" id="IPR001750">
    <property type="entry name" value="ND/Mrp_TM"/>
</dbReference>
<comment type="caution">
    <text evidence="17">The sequence shown here is derived from an EMBL/GenBank/DDBJ whole genome shotgun (WGS) entry which is preliminary data.</text>
</comment>
<feature type="domain" description="NADH:quinone oxidoreductase/Mrp antiporter transmembrane" evidence="12">
    <location>
        <begin position="126"/>
        <end position="390"/>
    </location>
</feature>
<dbReference type="Proteomes" id="UP000252770">
    <property type="component" value="Unassembled WGS sequence"/>
</dbReference>
<feature type="domain" description="NADH-Ubiquinone oxidoreductase (complex I) chain 5 N-terminal" evidence="13">
    <location>
        <begin position="62"/>
        <end position="108"/>
    </location>
</feature>
<dbReference type="NCBIfam" id="NF009284">
    <property type="entry name" value="PRK12644.1"/>
    <property type="match status" value="1"/>
</dbReference>
<evidence type="ECO:0000256" key="11">
    <source>
        <dbReference type="SAM" id="Phobius"/>
    </source>
</evidence>
<feature type="transmembrane region" description="Helical" evidence="11">
    <location>
        <begin position="408"/>
        <end position="429"/>
    </location>
</feature>
<dbReference type="InterPro" id="IPR042106">
    <property type="entry name" value="Nuo/plastoQ_OxRdtase_6_NuoJ"/>
</dbReference>
<feature type="transmembrane region" description="Helical" evidence="11">
    <location>
        <begin position="817"/>
        <end position="836"/>
    </location>
</feature>
<evidence type="ECO:0000259" key="16">
    <source>
        <dbReference type="Pfam" id="PF20501"/>
    </source>
</evidence>
<evidence type="ECO:0000256" key="5">
    <source>
        <dbReference type="ARBA" id="ARBA00022692"/>
    </source>
</evidence>
<feature type="transmembrane region" description="Helical" evidence="11">
    <location>
        <begin position="363"/>
        <end position="385"/>
    </location>
</feature>
<dbReference type="InterPro" id="IPR001516">
    <property type="entry name" value="Proton_antipo_N"/>
</dbReference>
<evidence type="ECO:0000313" key="17">
    <source>
        <dbReference type="EMBL" id="RCK70003.1"/>
    </source>
</evidence>
<feature type="transmembrane region" description="Helical" evidence="11">
    <location>
        <begin position="105"/>
        <end position="123"/>
    </location>
</feature>
<evidence type="ECO:0000256" key="7">
    <source>
        <dbReference type="ARBA" id="ARBA00023065"/>
    </source>
</evidence>
<proteinExistence type="predicted"/>
<feature type="transmembrane region" description="Helical" evidence="11">
    <location>
        <begin position="600"/>
        <end position="620"/>
    </location>
</feature>
<feature type="transmembrane region" description="Helical" evidence="11">
    <location>
        <begin position="568"/>
        <end position="588"/>
    </location>
</feature>
<keyword evidence="8 11" id="KW-0472">Membrane</keyword>
<name>A0A367YVU9_9ACTN</name>
<feature type="transmembrane region" description="Helical" evidence="11">
    <location>
        <begin position="842"/>
        <end position="861"/>
    </location>
</feature>
<feature type="transmembrane region" description="Helical" evidence="11">
    <location>
        <begin position="494"/>
        <end position="519"/>
    </location>
</feature>
<dbReference type="EMBL" id="QOUI01000004">
    <property type="protein sequence ID" value="RCK70003.1"/>
    <property type="molecule type" value="Genomic_DNA"/>
</dbReference>
<keyword evidence="3" id="KW-0050">Antiport</keyword>
<feature type="transmembrane region" description="Helical" evidence="11">
    <location>
        <begin position="266"/>
        <end position="286"/>
    </location>
</feature>
<keyword evidence="18" id="KW-1185">Reference proteome</keyword>
<feature type="transmembrane region" description="Helical" evidence="11">
    <location>
        <begin position="129"/>
        <end position="146"/>
    </location>
</feature>
<dbReference type="Pfam" id="PF20501">
    <property type="entry name" value="MbhE"/>
    <property type="match status" value="1"/>
</dbReference>
<dbReference type="PRINTS" id="PR01434">
    <property type="entry name" value="NADHDHGNASE5"/>
</dbReference>
<feature type="transmembrane region" description="Helical" evidence="11">
    <location>
        <begin position="873"/>
        <end position="901"/>
    </location>
</feature>
<evidence type="ECO:0000259" key="13">
    <source>
        <dbReference type="Pfam" id="PF00662"/>
    </source>
</evidence>
<keyword evidence="4" id="KW-1003">Cell membrane</keyword>
<feature type="transmembrane region" description="Helical" evidence="11">
    <location>
        <begin position="921"/>
        <end position="940"/>
    </location>
</feature>
<feature type="domain" description="MrpA C-terminal/MbhE" evidence="16">
    <location>
        <begin position="684"/>
        <end position="765"/>
    </location>
</feature>
<evidence type="ECO:0000259" key="14">
    <source>
        <dbReference type="Pfam" id="PF04039"/>
    </source>
</evidence>
<evidence type="ECO:0000313" key="18">
    <source>
        <dbReference type="Proteomes" id="UP000252770"/>
    </source>
</evidence>
<dbReference type="Pfam" id="PF04039">
    <property type="entry name" value="MnhB"/>
    <property type="match status" value="1"/>
</dbReference>
<dbReference type="RefSeq" id="WP_114126189.1">
    <property type="nucleotide sequence ID" value="NZ_QOUI01000004.1"/>
</dbReference>
<feature type="transmembrane region" description="Helical" evidence="11">
    <location>
        <begin position="450"/>
        <end position="474"/>
    </location>
</feature>
<sequence length="992" mass="103074">MIPLLLAHAVAAAVAPWLVSRLGRRAFLLLAPVPAAAAVWALAQTGAAHSASPPQLVLPWVPSLDLQLAFVLDPLAWLMVLVVGGVGALVLLYCAAYFDDDEPGLGRFAGCLTAFAGAMLGLVLTDDLLVLYIFWEATTVLSYLLIGHRPGSKVSRAAATEALVVTTFGGLAMLLGMVLVGEAAGTYRISQVLADPPSGPLVAAAVVCLLAGALSKSAQVPFHFWLPGAMAAPTPVSAYLHAAAMVKAGIYLVARLAPGFAEEPVWAPVVLGVGGLTMLIGAYRALRQHDLKLLLAYGTVSQLGFLTVVAGLGGYNGGLTALTLLLAHAMFKGCLFLVVGTVDHLTGTRDLRELSGLGRRMPLLLWTSVIAAGSMAGVPPMLGFVSKEMAYDTVLTRATEGGGLPDTVLLAVLVAGSVLTVAYSARFSLGAFGRRRDIEDTPVHAPGRDAVLLVGVPALLAGLSLLAGPLSTLVEPWLEGYAELMPHAGHDVHLGLWHGFTPALGLSALTLGLGALLVWGRTAVERGQSVVPRVPAAEHGYRLLMRGLDRLSVEVTGGVQRGSLPLSLGLVLGTTVAVTLGALVVGLASGADPWPESVTLWASPADVGVVAVTGVAALVTVRSRRRFRGVLAVGITGYGVAALFALHGAPDLALTQVLVETVSLVVFVLVLRRFSGRFNDDATRKQRAVRTVIGAGAGVMATVVALIAAGARTATPASAGMDVTAVDFGGGYNIVNVILVDIRNWDTLGELSVVLVAATGIASLVYVRGNEVHEHNERLRQARVQRRQQVRPTTASRSWLPAADQVPERRRTVVFEVLARLLFHTIMVWSVYLLLAGHNLPGGGFAAGIVAGLGLTMRYLAGGRAELQAAVPVTPGALMGLGLFLSAGFGAVSILAGGLVLETWTFIWDVPLLGEVKVVTSVAFDIGVYLVVVGLVLDVLRSLGGQVDVQIEQEQGVDRQPRPSEPGQVGSDQGDADAAVAGRLSAGEGVGR</sequence>
<feature type="domain" description="MrpA C-terminal/MbhD" evidence="15">
    <location>
        <begin position="614"/>
        <end position="674"/>
    </location>
</feature>
<evidence type="ECO:0000256" key="6">
    <source>
        <dbReference type="ARBA" id="ARBA00022989"/>
    </source>
</evidence>
<evidence type="ECO:0000256" key="3">
    <source>
        <dbReference type="ARBA" id="ARBA00022449"/>
    </source>
</evidence>
<dbReference type="InterPro" id="IPR007182">
    <property type="entry name" value="MnhB"/>
</dbReference>
<dbReference type="Pfam" id="PF00662">
    <property type="entry name" value="Proton_antipo_N"/>
    <property type="match status" value="1"/>
</dbReference>
<comment type="subcellular location">
    <subcellularLocation>
        <location evidence="1">Cell membrane</location>
        <topology evidence="1">Multi-pass membrane protein</topology>
    </subcellularLocation>
    <subcellularLocation>
        <location evidence="9">Membrane</location>
        <topology evidence="9">Multi-pass membrane protein</topology>
    </subcellularLocation>
</comment>
<dbReference type="GO" id="GO:0015297">
    <property type="term" value="F:antiporter activity"/>
    <property type="evidence" value="ECO:0007669"/>
    <property type="project" value="UniProtKB-KW"/>
</dbReference>
<keyword evidence="5 9" id="KW-0812">Transmembrane</keyword>
<feature type="transmembrane region" description="Helical" evidence="11">
    <location>
        <begin position="201"/>
        <end position="226"/>
    </location>
</feature>
<dbReference type="InterPro" id="IPR025383">
    <property type="entry name" value="MrpA_C/MbhD"/>
</dbReference>